<keyword evidence="11" id="KW-0472">Membrane</keyword>
<feature type="domain" description="CUB" evidence="13">
    <location>
        <begin position="32"/>
        <end position="150"/>
    </location>
</feature>
<feature type="signal peptide" evidence="12">
    <location>
        <begin position="1"/>
        <end position="29"/>
    </location>
</feature>
<dbReference type="CDD" id="cd00041">
    <property type="entry name" value="CUB"/>
    <property type="match status" value="1"/>
</dbReference>
<dbReference type="SUPFAM" id="SSF49854">
    <property type="entry name" value="Spermadhesin, CUB domain"/>
    <property type="match status" value="1"/>
</dbReference>
<feature type="chain" id="PRO_5043529602" evidence="12">
    <location>
        <begin position="30"/>
        <end position="1116"/>
    </location>
</feature>
<name>A0AAV7K1D3_9METZ</name>
<proteinExistence type="predicted"/>
<organism evidence="15 16">
    <name type="scientific">Oopsacas minuta</name>
    <dbReference type="NCBI Taxonomy" id="111878"/>
    <lineage>
        <taxon>Eukaryota</taxon>
        <taxon>Metazoa</taxon>
        <taxon>Porifera</taxon>
        <taxon>Hexactinellida</taxon>
        <taxon>Hexasterophora</taxon>
        <taxon>Lyssacinosida</taxon>
        <taxon>Leucopsacidae</taxon>
        <taxon>Oopsacas</taxon>
    </lineage>
</organism>
<dbReference type="Proteomes" id="UP001165289">
    <property type="component" value="Unassembled WGS sequence"/>
</dbReference>
<evidence type="ECO:0000259" key="13">
    <source>
        <dbReference type="PROSITE" id="PS01180"/>
    </source>
</evidence>
<dbReference type="Gene3D" id="2.10.25.10">
    <property type="entry name" value="Laminin"/>
    <property type="match status" value="1"/>
</dbReference>
<gene>
    <name evidence="15" type="ORF">LOD99_2637</name>
</gene>
<evidence type="ECO:0000256" key="1">
    <source>
        <dbReference type="ARBA" id="ARBA00004167"/>
    </source>
</evidence>
<comment type="caution">
    <text evidence="10">Lacks conserved residue(s) required for the propagation of feature annotation.</text>
</comment>
<evidence type="ECO:0000256" key="7">
    <source>
        <dbReference type="ARBA" id="ARBA00023157"/>
    </source>
</evidence>
<dbReference type="InterPro" id="IPR016201">
    <property type="entry name" value="PSI"/>
</dbReference>
<evidence type="ECO:0000256" key="9">
    <source>
        <dbReference type="ARBA" id="ARBA00023292"/>
    </source>
</evidence>
<evidence type="ECO:0000256" key="3">
    <source>
        <dbReference type="ARBA" id="ARBA00022692"/>
    </source>
</evidence>
<dbReference type="SMART" id="SM00612">
    <property type="entry name" value="Kelch"/>
    <property type="match status" value="2"/>
</dbReference>
<reference evidence="15 16" key="1">
    <citation type="journal article" date="2023" name="BMC Biol.">
        <title>The compact genome of the sponge Oopsacas minuta (Hexactinellida) is lacking key metazoan core genes.</title>
        <authorList>
            <person name="Santini S."/>
            <person name="Schenkelaars Q."/>
            <person name="Jourda C."/>
            <person name="Duchesne M."/>
            <person name="Belahbib H."/>
            <person name="Rocher C."/>
            <person name="Selva M."/>
            <person name="Riesgo A."/>
            <person name="Vervoort M."/>
            <person name="Leys S.P."/>
            <person name="Kodjabachian L."/>
            <person name="Le Bivic A."/>
            <person name="Borchiellini C."/>
            <person name="Claverie J.M."/>
            <person name="Renard E."/>
        </authorList>
    </citation>
    <scope>NUCLEOTIDE SEQUENCE [LARGE SCALE GENOMIC DNA]</scope>
    <source>
        <strain evidence="15">SPO-2</strain>
    </source>
</reference>
<keyword evidence="16" id="KW-1185">Reference proteome</keyword>
<evidence type="ECO:0000256" key="5">
    <source>
        <dbReference type="ARBA" id="ARBA00022737"/>
    </source>
</evidence>
<evidence type="ECO:0000313" key="15">
    <source>
        <dbReference type="EMBL" id="KAI6654758.1"/>
    </source>
</evidence>
<evidence type="ECO:0000256" key="12">
    <source>
        <dbReference type="SAM" id="SignalP"/>
    </source>
</evidence>
<dbReference type="SMART" id="SM00042">
    <property type="entry name" value="CUB"/>
    <property type="match status" value="1"/>
</dbReference>
<dbReference type="InterPro" id="IPR056863">
    <property type="entry name" value="LMN_ATRN_NET-like_EGF"/>
</dbReference>
<dbReference type="InterPro" id="IPR000859">
    <property type="entry name" value="CUB_dom"/>
</dbReference>
<keyword evidence="3 11" id="KW-0812">Transmembrane</keyword>
<keyword evidence="9 10" id="KW-0424">Laminin EGF-like domain</keyword>
<dbReference type="PROSITE" id="PS01248">
    <property type="entry name" value="EGF_LAM_1"/>
    <property type="match status" value="1"/>
</dbReference>
<keyword evidence="8" id="KW-0325">Glycoprotein</keyword>
<dbReference type="InterPro" id="IPR002049">
    <property type="entry name" value="LE_dom"/>
</dbReference>
<dbReference type="GO" id="GO:0016020">
    <property type="term" value="C:membrane"/>
    <property type="evidence" value="ECO:0007669"/>
    <property type="project" value="UniProtKB-SubCell"/>
</dbReference>
<dbReference type="GO" id="GO:0005794">
    <property type="term" value="C:Golgi apparatus"/>
    <property type="evidence" value="ECO:0007669"/>
    <property type="project" value="TreeGrafter"/>
</dbReference>
<dbReference type="SUPFAM" id="SSF117281">
    <property type="entry name" value="Kelch motif"/>
    <property type="match status" value="2"/>
</dbReference>
<evidence type="ECO:0000256" key="10">
    <source>
        <dbReference type="PROSITE-ProRule" id="PRU00460"/>
    </source>
</evidence>
<evidence type="ECO:0000256" key="11">
    <source>
        <dbReference type="SAM" id="Phobius"/>
    </source>
</evidence>
<dbReference type="Pfam" id="PF24981">
    <property type="entry name" value="Beta-prop_ATRN-LZTR1"/>
    <property type="match status" value="1"/>
</dbReference>
<comment type="subcellular location">
    <subcellularLocation>
        <location evidence="1">Membrane</location>
        <topology evidence="1">Single-pass membrane protein</topology>
    </subcellularLocation>
</comment>
<dbReference type="SMART" id="SM00423">
    <property type="entry name" value="PSI"/>
    <property type="match status" value="2"/>
</dbReference>
<dbReference type="InterPro" id="IPR015915">
    <property type="entry name" value="Kelch-typ_b-propeller"/>
</dbReference>
<protein>
    <submittedName>
        <fullName evidence="15">Attractin-like protein 1</fullName>
    </submittedName>
</protein>
<keyword evidence="5" id="KW-0677">Repeat</keyword>
<dbReference type="PANTHER" id="PTHR46376:SF2">
    <property type="entry name" value="DISTRACTED, ISOFORM B"/>
    <property type="match status" value="1"/>
</dbReference>
<dbReference type="PANTHER" id="PTHR46376">
    <property type="entry name" value="LEUCINE-ZIPPER-LIKE TRANSCRIPTIONAL REGULATOR 1"/>
    <property type="match status" value="1"/>
</dbReference>
<dbReference type="Gene3D" id="2.60.120.290">
    <property type="entry name" value="Spermadhesin, CUB domain"/>
    <property type="match status" value="1"/>
</dbReference>
<keyword evidence="4 12" id="KW-0732">Signal</keyword>
<accession>A0AAV7K1D3</accession>
<dbReference type="SUPFAM" id="SSF57196">
    <property type="entry name" value="EGF/Laminin"/>
    <property type="match status" value="1"/>
</dbReference>
<dbReference type="InterPro" id="IPR006652">
    <property type="entry name" value="Kelch_1"/>
</dbReference>
<dbReference type="Pfam" id="PF24973">
    <property type="entry name" value="EGF_LMN_ATRN"/>
    <property type="match status" value="1"/>
</dbReference>
<feature type="disulfide bond" evidence="10">
    <location>
        <begin position="756"/>
        <end position="770"/>
    </location>
</feature>
<dbReference type="Gene3D" id="2.120.10.80">
    <property type="entry name" value="Kelch-type beta propeller"/>
    <property type="match status" value="2"/>
</dbReference>
<feature type="domain" description="Laminin EGF-like" evidence="14">
    <location>
        <begin position="727"/>
        <end position="772"/>
    </location>
</feature>
<feature type="transmembrane region" description="Helical" evidence="11">
    <location>
        <begin position="985"/>
        <end position="1012"/>
    </location>
</feature>
<evidence type="ECO:0000259" key="14">
    <source>
        <dbReference type="PROSITE" id="PS50027"/>
    </source>
</evidence>
<dbReference type="CDD" id="cd00055">
    <property type="entry name" value="EGF_Lam"/>
    <property type="match status" value="1"/>
</dbReference>
<feature type="disulfide bond" evidence="10">
    <location>
        <begin position="744"/>
        <end position="753"/>
    </location>
</feature>
<keyword evidence="6 11" id="KW-1133">Transmembrane helix</keyword>
<evidence type="ECO:0000256" key="8">
    <source>
        <dbReference type="ARBA" id="ARBA00023180"/>
    </source>
</evidence>
<keyword evidence="2" id="KW-0880">Kelch repeat</keyword>
<dbReference type="InterPro" id="IPR051568">
    <property type="entry name" value="LZTR1/Attractin"/>
</dbReference>
<evidence type="ECO:0000313" key="16">
    <source>
        <dbReference type="Proteomes" id="UP001165289"/>
    </source>
</evidence>
<dbReference type="SMART" id="SM00180">
    <property type="entry name" value="EGF_Lam"/>
    <property type="match status" value="2"/>
</dbReference>
<dbReference type="AlphaFoldDB" id="A0AAV7K1D3"/>
<comment type="caution">
    <text evidence="15">The sequence shown here is derived from an EMBL/GenBank/DDBJ whole genome shotgun (WGS) entry which is preliminary data.</text>
</comment>
<evidence type="ECO:0000256" key="6">
    <source>
        <dbReference type="ARBA" id="ARBA00022989"/>
    </source>
</evidence>
<evidence type="ECO:0000256" key="2">
    <source>
        <dbReference type="ARBA" id="ARBA00022441"/>
    </source>
</evidence>
<dbReference type="EMBL" id="JAKMXF010000221">
    <property type="protein sequence ID" value="KAI6654758.1"/>
    <property type="molecule type" value="Genomic_DNA"/>
</dbReference>
<sequence>MYKYNTVSKVLQCFTLLFVLNSITEPVNAGHCDPRSLLTDPSGVITDGEGDYNNYITCMYIISLQNTSHRVQLTFHEMFLECGWDYINIYDGDSFSFPKLLSLSGDHLDSNGIGDLSQLEVISSSSNLLLLFTADIAATADGFNITYSTLPGSFLTEPAINTGSCYTNCNQTCFLNNKTLISQCTTPSLPAVGNNTFILLPSLSPPLPRAGHTIVAYMGCLYVYGGYTFESSIHQYYYSIFKRCLPSDTWETITPGPPSGPWPVPRYGHTSIVYGDSMFVYGGTTISYDNIEVKNEITNELWKLNLTSMIWSYLSSSNRTLSTTGHVSQLVPGGRMVVLFGHSKDEFVLLNTREYLIENDTWIYPAVSPTNYGLVDSASAYSPQYNLIFVYGGYNPLTKNSYPSLYAYHPDSYSWTTLPTNSLSAAVYQHAMVLINDSYLLVNGGYKAIGGECGYSSTFVYDLKCGTWHELDTNSQSLFDARQGHTLTAHGSDSLVQFGGYNQAILFNDLLLLNLSNLPLMLNTSTCIDNFSCQRYSCIECLSISTCEWYDDSCQLVYNSSADNTLWANNSICQTVSDACVSATGCWECQVREGCIWDNACRKKEENETSVTCLQGCGSFSCLECSSANKGCLYCPSQQRCVTSNYPVEFPYGQCLIWTSGNGNCSVNSTNSCSSYLTCSECQVDPNCGWCAIHSSGLGECIQGSLTAPSMLTCPVPNWYYFTCPLCQCNGHSYCNNASDCLECQNNTAGEHCNTCIPWYYGDPRNGNSCHKCECSVYAAACLRDGKCKCNSYGVIGDHCEICQYNGTVNTSCYRYQESGTREDYTSPNAYSRSMLFMTRADGQEEVSMKFTIYPLNSKAYTLINVYRAVDSNSRILNSLSSLLDTLSESVREELLENLIQNSTNRIVEVFGLYYQLEKLDDNVLLTANQSTYTSFVSNYLLFHNSVIYHISPQHLGPGNDFIFFELSNHSYPFTIDVDLTPEDVALIVAVLIFLSIVMIFFFIMVLILLGWHIKKQIEFRQVRVRRRRERVVMATRPASVSSLLGDSVGPNASNFVMTRAIADQPLHNSKVCLSTFLISMPNNPADPNRMPLYCGTAFVSTNKSKESKMFSNQAT</sequence>
<dbReference type="InterPro" id="IPR035914">
    <property type="entry name" value="Sperma_CUB_dom_sf"/>
</dbReference>
<dbReference type="PROSITE" id="PS50027">
    <property type="entry name" value="EGF_LAM_2"/>
    <property type="match status" value="1"/>
</dbReference>
<dbReference type="PROSITE" id="PS01180">
    <property type="entry name" value="CUB"/>
    <property type="match status" value="1"/>
</dbReference>
<dbReference type="InterPro" id="IPR056737">
    <property type="entry name" value="Beta-prop_ATRN-MKLN-like"/>
</dbReference>
<evidence type="ECO:0000256" key="4">
    <source>
        <dbReference type="ARBA" id="ARBA00022729"/>
    </source>
</evidence>
<keyword evidence="7 10" id="KW-1015">Disulfide bond</keyword>